<proteinExistence type="predicted"/>
<organism evidence="1">
    <name type="scientific">Magnetococcus massalia (strain MO-1)</name>
    <dbReference type="NCBI Taxonomy" id="451514"/>
    <lineage>
        <taxon>Bacteria</taxon>
        <taxon>Pseudomonadati</taxon>
        <taxon>Pseudomonadota</taxon>
        <taxon>Magnetococcia</taxon>
        <taxon>Magnetococcales</taxon>
        <taxon>Magnetococcaceae</taxon>
        <taxon>Magnetococcus</taxon>
    </lineage>
</organism>
<reference evidence="1" key="1">
    <citation type="submission" date="2015-04" db="EMBL/GenBank/DDBJ databases">
        <authorList>
            <person name="Syromyatnikov M.Y."/>
            <person name="Popov V.N."/>
        </authorList>
    </citation>
    <scope>NUCLEOTIDE SEQUENCE</scope>
    <source>
        <strain evidence="1">MO-1</strain>
    </source>
</reference>
<evidence type="ECO:0000313" key="1">
    <source>
        <dbReference type="EMBL" id="CRH06654.1"/>
    </source>
</evidence>
<name>A0A1S7LKK6_MAGMO</name>
<dbReference type="AlphaFoldDB" id="A0A1S7LKK6"/>
<protein>
    <submittedName>
        <fullName evidence="1">Uncharacterized protein</fullName>
    </submittedName>
</protein>
<sequence length="122" mass="14044">MLVPYSFLPVIDDVQTGDRLDDHFLGAYISPEELQMYNMITTKDYSMAQSIATTSLDRADFLKSIMDLKGDELFASTLGAMFLQELFLDRDKRSFTLNEKSRDQLIAQNRCFEKKSGGEWRP</sequence>
<accession>A0A1S7LKK6</accession>
<dbReference type="EMBL" id="LO017727">
    <property type="protein sequence ID" value="CRH06654.1"/>
    <property type="molecule type" value="Genomic_DNA"/>
</dbReference>
<gene>
    <name evidence="1" type="ORF">MAGMO_2497</name>
</gene>